<sequence length="332" mass="36418">MIRLRSRWRAWVALCAEEERATVLAVVRIGVASVLLADLLIAARHGLVDTLWGPSSAGGFGAMDTLEPSPVLAWRWLGASLATTRLVYGVAVASALAMVLGVFSRTSTLVLAMALSQLAAILPQADRGIDAVLRNALFLLACSGCGRALSIDAWREHGRWLPDVRIPAWPRRLIVVQLLWMYFSAGVHKSQLTWWPPGDFAALYVVLSDPHFASYDFSSWLAHVYPLTQLATAATMAFEIGAPVMGLALWYRRTAHRGGRMRAAFAFLRVREVWLALGIGFHVALIFSLRLGIFPWGMLALYPAFLTPSELDALVARVRATMRRGARPIGAC</sequence>
<feature type="transmembrane region" description="Helical" evidence="5">
    <location>
        <begin position="86"/>
        <end position="103"/>
    </location>
</feature>
<evidence type="ECO:0000256" key="4">
    <source>
        <dbReference type="ARBA" id="ARBA00023136"/>
    </source>
</evidence>
<dbReference type="Proteomes" id="UP000034883">
    <property type="component" value="Chromosome"/>
</dbReference>
<comment type="subcellular location">
    <subcellularLocation>
        <location evidence="1">Endomembrane system</location>
        <topology evidence="1">Multi-pass membrane protein</topology>
    </subcellularLocation>
</comment>
<keyword evidence="3 5" id="KW-1133">Transmembrane helix</keyword>
<dbReference type="SMART" id="SM00752">
    <property type="entry name" value="HTTM"/>
    <property type="match status" value="1"/>
</dbReference>
<dbReference type="PANTHER" id="PTHR39535:SF2">
    <property type="entry name" value="HTTM DOMAIN-CONTAINING PROTEIN"/>
    <property type="match status" value="1"/>
</dbReference>
<dbReference type="Pfam" id="PF05090">
    <property type="entry name" value="HTTM"/>
    <property type="match status" value="1"/>
</dbReference>
<evidence type="ECO:0000313" key="7">
    <source>
        <dbReference type="EMBL" id="AKF03886.1"/>
    </source>
</evidence>
<evidence type="ECO:0000259" key="6">
    <source>
        <dbReference type="SMART" id="SM00752"/>
    </source>
</evidence>
<dbReference type="GO" id="GO:0012505">
    <property type="term" value="C:endomembrane system"/>
    <property type="evidence" value="ECO:0007669"/>
    <property type="project" value="UniProtKB-SubCell"/>
</dbReference>
<organism evidence="7 8">
    <name type="scientific">Sandaracinus amylolyticus</name>
    <dbReference type="NCBI Taxonomy" id="927083"/>
    <lineage>
        <taxon>Bacteria</taxon>
        <taxon>Pseudomonadati</taxon>
        <taxon>Myxococcota</taxon>
        <taxon>Polyangia</taxon>
        <taxon>Polyangiales</taxon>
        <taxon>Sandaracinaceae</taxon>
        <taxon>Sandaracinus</taxon>
    </lineage>
</organism>
<evidence type="ECO:0000256" key="1">
    <source>
        <dbReference type="ARBA" id="ARBA00004127"/>
    </source>
</evidence>
<feature type="transmembrane region" description="Helical" evidence="5">
    <location>
        <begin position="21"/>
        <end position="43"/>
    </location>
</feature>
<evidence type="ECO:0000256" key="3">
    <source>
        <dbReference type="ARBA" id="ARBA00022989"/>
    </source>
</evidence>
<feature type="transmembrane region" description="Helical" evidence="5">
    <location>
        <begin position="273"/>
        <end position="293"/>
    </location>
</feature>
<dbReference type="InterPro" id="IPR052964">
    <property type="entry name" value="Sporulation_signal_mat"/>
</dbReference>
<name>A0A0F6VZW4_9BACT</name>
<feature type="domain" description="HTTM-like" evidence="6">
    <location>
        <begin position="19"/>
        <end position="310"/>
    </location>
</feature>
<dbReference type="EMBL" id="CP011125">
    <property type="protein sequence ID" value="AKF03886.1"/>
    <property type="molecule type" value="Genomic_DNA"/>
</dbReference>
<dbReference type="PANTHER" id="PTHR39535">
    <property type="entry name" value="SPORULATION-DELAYING PROTEIN SDPB"/>
    <property type="match status" value="1"/>
</dbReference>
<keyword evidence="4 5" id="KW-0472">Membrane</keyword>
<evidence type="ECO:0000256" key="5">
    <source>
        <dbReference type="SAM" id="Phobius"/>
    </source>
</evidence>
<dbReference type="InterPro" id="IPR011020">
    <property type="entry name" value="HTTM-like"/>
</dbReference>
<feature type="transmembrane region" description="Helical" evidence="5">
    <location>
        <begin position="169"/>
        <end position="187"/>
    </location>
</feature>
<evidence type="ECO:0000256" key="2">
    <source>
        <dbReference type="ARBA" id="ARBA00022692"/>
    </source>
</evidence>
<reference evidence="7 8" key="1">
    <citation type="submission" date="2015-03" db="EMBL/GenBank/DDBJ databases">
        <title>Genome assembly of Sandaracinus amylolyticus DSM 53668.</title>
        <authorList>
            <person name="Sharma G."/>
            <person name="Subramanian S."/>
        </authorList>
    </citation>
    <scope>NUCLEOTIDE SEQUENCE [LARGE SCALE GENOMIC DNA]</scope>
    <source>
        <strain evidence="7 8">DSM 53668</strain>
    </source>
</reference>
<proteinExistence type="predicted"/>
<evidence type="ECO:0000313" key="8">
    <source>
        <dbReference type="Proteomes" id="UP000034883"/>
    </source>
</evidence>
<dbReference type="InterPro" id="IPR053934">
    <property type="entry name" value="HTTM_dom"/>
</dbReference>
<keyword evidence="2 5" id="KW-0812">Transmembrane</keyword>
<feature type="transmembrane region" description="Helical" evidence="5">
    <location>
        <begin position="230"/>
        <end position="252"/>
    </location>
</feature>
<dbReference type="KEGG" id="samy:DB32_001035"/>
<gene>
    <name evidence="7" type="ORF">DB32_001035</name>
</gene>
<keyword evidence="8" id="KW-1185">Reference proteome</keyword>
<dbReference type="RefSeq" id="WP_053231296.1">
    <property type="nucleotide sequence ID" value="NZ_CP011125.1"/>
</dbReference>
<dbReference type="STRING" id="927083.DB32_001035"/>
<dbReference type="AlphaFoldDB" id="A0A0F6VZW4"/>
<accession>A0A0F6VZW4</accession>
<protein>
    <recommendedName>
        <fullName evidence="6">HTTM-like domain-containing protein</fullName>
    </recommendedName>
</protein>